<evidence type="ECO:0000256" key="3">
    <source>
        <dbReference type="ARBA" id="ARBA00024378"/>
    </source>
</evidence>
<organism evidence="6 7">
    <name type="scientific">Penstemon davidsonii</name>
    <dbReference type="NCBI Taxonomy" id="160366"/>
    <lineage>
        <taxon>Eukaryota</taxon>
        <taxon>Viridiplantae</taxon>
        <taxon>Streptophyta</taxon>
        <taxon>Embryophyta</taxon>
        <taxon>Tracheophyta</taxon>
        <taxon>Spermatophyta</taxon>
        <taxon>Magnoliopsida</taxon>
        <taxon>eudicotyledons</taxon>
        <taxon>Gunneridae</taxon>
        <taxon>Pentapetalae</taxon>
        <taxon>asterids</taxon>
        <taxon>lamiids</taxon>
        <taxon>Lamiales</taxon>
        <taxon>Plantaginaceae</taxon>
        <taxon>Cheloneae</taxon>
        <taxon>Penstemon</taxon>
    </lineage>
</organism>
<comment type="subunit">
    <text evidence="3">Binds to multiple calmodulin (CaM) in the presence of Ca(2+) and CaM-like proteins.</text>
</comment>
<feature type="compositionally biased region" description="Polar residues" evidence="4">
    <location>
        <begin position="22"/>
        <end position="44"/>
    </location>
</feature>
<evidence type="ECO:0000313" key="6">
    <source>
        <dbReference type="EMBL" id="KAK4482854.1"/>
    </source>
</evidence>
<keyword evidence="7" id="KW-1185">Reference proteome</keyword>
<protein>
    <recommendedName>
        <fullName evidence="5">DUF4005 domain-containing protein</fullName>
    </recommendedName>
</protein>
<feature type="compositionally biased region" description="Polar residues" evidence="4">
    <location>
        <begin position="61"/>
        <end position="79"/>
    </location>
</feature>
<dbReference type="Pfam" id="PF13178">
    <property type="entry name" value="DUF4005"/>
    <property type="match status" value="1"/>
</dbReference>
<comment type="caution">
    <text evidence="6">The sequence shown here is derived from an EMBL/GenBank/DDBJ whole genome shotgun (WGS) entry which is preliminary data.</text>
</comment>
<dbReference type="Proteomes" id="UP001291926">
    <property type="component" value="Unassembled WGS sequence"/>
</dbReference>
<feature type="region of interest" description="Disordered" evidence="4">
    <location>
        <begin position="1"/>
        <end position="89"/>
    </location>
</feature>
<feature type="region of interest" description="Disordered" evidence="4">
    <location>
        <begin position="362"/>
        <end position="395"/>
    </location>
</feature>
<evidence type="ECO:0000259" key="5">
    <source>
        <dbReference type="Pfam" id="PF13178"/>
    </source>
</evidence>
<evidence type="ECO:0000313" key="7">
    <source>
        <dbReference type="Proteomes" id="UP001291926"/>
    </source>
</evidence>
<proteinExistence type="inferred from homology"/>
<dbReference type="EMBL" id="JAYDYQ010002534">
    <property type="protein sequence ID" value="KAK4482854.1"/>
    <property type="molecule type" value="Genomic_DNA"/>
</dbReference>
<gene>
    <name evidence="6" type="ORF">RD792_010026</name>
</gene>
<feature type="region of interest" description="Disordered" evidence="4">
    <location>
        <begin position="274"/>
        <end position="293"/>
    </location>
</feature>
<keyword evidence="1" id="KW-0112">Calmodulin-binding</keyword>
<feature type="compositionally biased region" description="Basic and acidic residues" evidence="4">
    <location>
        <begin position="374"/>
        <end position="383"/>
    </location>
</feature>
<dbReference type="InterPro" id="IPR025064">
    <property type="entry name" value="DUF4005"/>
</dbReference>
<dbReference type="PANTHER" id="PTHR32295">
    <property type="entry name" value="IQ-DOMAIN 5-RELATED"/>
    <property type="match status" value="1"/>
</dbReference>
<accession>A0ABR0D0P1</accession>
<evidence type="ECO:0000256" key="2">
    <source>
        <dbReference type="ARBA" id="ARBA00024341"/>
    </source>
</evidence>
<dbReference type="InterPro" id="IPR000048">
    <property type="entry name" value="IQ_motif_EF-hand-BS"/>
</dbReference>
<dbReference type="PANTHER" id="PTHR32295:SF45">
    <property type="entry name" value="PROTEIN IQ-DOMAIN 19"/>
    <property type="match status" value="1"/>
</dbReference>
<comment type="similarity">
    <text evidence="2">Belongs to the IQD family.</text>
</comment>
<dbReference type="SMART" id="SM00015">
    <property type="entry name" value="IQ"/>
    <property type="match status" value="2"/>
</dbReference>
<dbReference type="PROSITE" id="PS50096">
    <property type="entry name" value="IQ"/>
    <property type="match status" value="2"/>
</dbReference>
<dbReference type="CDD" id="cd23767">
    <property type="entry name" value="IQCD"/>
    <property type="match status" value="1"/>
</dbReference>
<reference evidence="6 7" key="1">
    <citation type="journal article" date="2023" name="bioRxiv">
        <title>Genome report: Whole genome sequence and annotation of Penstemon davidsonii.</title>
        <authorList>
            <person name="Ostevik K.L."/>
            <person name="Alabady M."/>
            <person name="Zhang M."/>
            <person name="Rausher M.D."/>
        </authorList>
    </citation>
    <scope>NUCLEOTIDE SEQUENCE [LARGE SCALE GENOMIC DNA]</scope>
    <source>
        <strain evidence="6">DNT005</strain>
        <tissue evidence="6">Whole leaf</tissue>
    </source>
</reference>
<name>A0ABR0D0P1_9LAMI</name>
<dbReference type="Gene3D" id="1.20.5.190">
    <property type="match status" value="1"/>
</dbReference>
<dbReference type="Pfam" id="PF00612">
    <property type="entry name" value="IQ"/>
    <property type="match status" value="2"/>
</dbReference>
<evidence type="ECO:0000256" key="1">
    <source>
        <dbReference type="ARBA" id="ARBA00022860"/>
    </source>
</evidence>
<feature type="domain" description="DUF4005" evidence="5">
    <location>
        <begin position="312"/>
        <end position="394"/>
    </location>
</feature>
<evidence type="ECO:0000256" key="4">
    <source>
        <dbReference type="SAM" id="MobiDB-lite"/>
    </source>
</evidence>
<sequence length="461" mass="51310">MGKTGKWLRNLLSGKKDKAETTKNAIHHQNSANNGNENRPTTPVSIPMPTTPKEKRRWSFRRSSATAPAGRQESSSIENTTTTTPHVMDHNHMEINDTKKHALAVAVATAAAADAAVAAAKAAAAMIQLTAGRAASVSEEAAATKIQSVFRAHLARKALNALKGLVKLQALVRGHLVRKQASATLRCMQALITVQARARAQRLLMAVDDTKSIDQRQQFNHRKSTQDFTFRNSNHHDGIEENIKIVEMDLGNYKPITKARNSYSNLTQLDKTEHRSIKHDQHHHQISPSPSAITDISPRTCSNHFDEYSFNTAQSSPQCYSIISKPDTPKLPISYPRSEYAESLYSEYQFYPSYMANTESSRAKLRSHSAPKQRPVETFERQPSKRRPSLEGRNVPRAVRMQRSSSHVGSTAQGYNYPWTVKLDKSSVSLMESECGSTSTVLTSNNYCRSYVGFDVQGARY</sequence>